<organism evidence="8 9">
    <name type="scientific">Vibrio fluvialis PG41</name>
    <dbReference type="NCBI Taxonomy" id="1336752"/>
    <lineage>
        <taxon>Bacteria</taxon>
        <taxon>Pseudomonadati</taxon>
        <taxon>Pseudomonadota</taxon>
        <taxon>Gammaproteobacteria</taxon>
        <taxon>Vibrionales</taxon>
        <taxon>Vibrionaceae</taxon>
        <taxon>Vibrio</taxon>
    </lineage>
</organism>
<keyword evidence="4 6" id="KW-1133">Transmembrane helix</keyword>
<keyword evidence="5 6" id="KW-0472">Membrane</keyword>
<feature type="domain" description="Type II secretion system protein GspF" evidence="7">
    <location>
        <begin position="172"/>
        <end position="300"/>
    </location>
</feature>
<gene>
    <name evidence="8" type="ORF">L910_1095</name>
</gene>
<sequence>MDVFFYLFKDMKLNEETFILFMVLLSTMTVVVTIFLVIAGSRSSVQKRLDTIAIEDNRRQGKNSHLKQRVESLSPLLTPKNETEREDIRSKLIRAGFHHESAISYYYAIKFVTTFIGLILSLAYYLFSGTESNLFVFPAIGAGLGMFLPNVVLNKLMKKRQLRVKRGIPDALDLLVVCTESGLGLNMALKRVAQELAISHPDLADELDTVCLKIKAGYEMPHAFRDMVARTGLSELNGLVSMLSHASRVGGSISQTLRDYTEDYRDKRTQEVEEIAAKIPTKMVFPMLVCIWPGFFIVVVGPAALRLIDAFS</sequence>
<evidence type="ECO:0000256" key="5">
    <source>
        <dbReference type="ARBA" id="ARBA00023136"/>
    </source>
</evidence>
<feature type="transmembrane region" description="Helical" evidence="6">
    <location>
        <begin position="104"/>
        <end position="127"/>
    </location>
</feature>
<feature type="transmembrane region" description="Helical" evidence="6">
    <location>
        <begin position="284"/>
        <end position="305"/>
    </location>
</feature>
<evidence type="ECO:0000256" key="6">
    <source>
        <dbReference type="SAM" id="Phobius"/>
    </source>
</evidence>
<dbReference type="AlphaFoldDB" id="S7I1V9"/>
<evidence type="ECO:0000313" key="8">
    <source>
        <dbReference type="EMBL" id="EPP21902.1"/>
    </source>
</evidence>
<feature type="transmembrane region" description="Helical" evidence="6">
    <location>
        <begin position="18"/>
        <end position="39"/>
    </location>
</feature>
<proteinExistence type="predicted"/>
<evidence type="ECO:0000259" key="7">
    <source>
        <dbReference type="Pfam" id="PF00482"/>
    </source>
</evidence>
<keyword evidence="2" id="KW-1003">Cell membrane</keyword>
<protein>
    <submittedName>
        <fullName evidence="8">Type II/IV secretion system protein TadC, associated with Flp pilus assembly</fullName>
    </submittedName>
</protein>
<evidence type="ECO:0000256" key="2">
    <source>
        <dbReference type="ARBA" id="ARBA00022475"/>
    </source>
</evidence>
<reference evidence="8 9" key="1">
    <citation type="journal article" date="2013" name="Gut Pathog.">
        <title>Evidence of a new metabolic capacity in an emerging diarrheal pathogen: lessons from the draft genomes of Vibrio fluvialis strains PG41 and I21563.</title>
        <authorList>
            <person name="Khatri I."/>
            <person name="Mahajan S."/>
            <person name="Dureja C."/>
            <person name="Subramanian S."/>
            <person name="Raychaudhuri S."/>
        </authorList>
    </citation>
    <scope>NUCLEOTIDE SEQUENCE [LARGE SCALE GENOMIC DNA]</scope>
    <source>
        <strain evidence="8 9">PG41</strain>
    </source>
</reference>
<dbReference type="EMBL" id="ASXS01000012">
    <property type="protein sequence ID" value="EPP21902.1"/>
    <property type="molecule type" value="Genomic_DNA"/>
</dbReference>
<dbReference type="Proteomes" id="UP000014854">
    <property type="component" value="Unassembled WGS sequence"/>
</dbReference>
<name>S7I1V9_VIBFL</name>
<evidence type="ECO:0000313" key="9">
    <source>
        <dbReference type="Proteomes" id="UP000014854"/>
    </source>
</evidence>
<dbReference type="GO" id="GO:0005886">
    <property type="term" value="C:plasma membrane"/>
    <property type="evidence" value="ECO:0007669"/>
    <property type="project" value="UniProtKB-SubCell"/>
</dbReference>
<evidence type="ECO:0000256" key="3">
    <source>
        <dbReference type="ARBA" id="ARBA00022692"/>
    </source>
</evidence>
<comment type="subcellular location">
    <subcellularLocation>
        <location evidence="1">Cell membrane</location>
        <topology evidence="1">Multi-pass membrane protein</topology>
    </subcellularLocation>
</comment>
<accession>S7I1V9</accession>
<dbReference type="PATRIC" id="fig|1336752.4.peg.2947"/>
<evidence type="ECO:0000256" key="4">
    <source>
        <dbReference type="ARBA" id="ARBA00022989"/>
    </source>
</evidence>
<dbReference type="Pfam" id="PF00482">
    <property type="entry name" value="T2SSF"/>
    <property type="match status" value="1"/>
</dbReference>
<dbReference type="PANTHER" id="PTHR35007:SF2">
    <property type="entry name" value="PILUS ASSEMBLE PROTEIN"/>
    <property type="match status" value="1"/>
</dbReference>
<comment type="caution">
    <text evidence="8">The sequence shown here is derived from an EMBL/GenBank/DDBJ whole genome shotgun (WGS) entry which is preliminary data.</text>
</comment>
<feature type="transmembrane region" description="Helical" evidence="6">
    <location>
        <begin position="133"/>
        <end position="153"/>
    </location>
</feature>
<evidence type="ECO:0000256" key="1">
    <source>
        <dbReference type="ARBA" id="ARBA00004651"/>
    </source>
</evidence>
<dbReference type="RefSeq" id="WP_020330569.1">
    <property type="nucleotide sequence ID" value="NZ_ASXS01000012.1"/>
</dbReference>
<keyword evidence="3 6" id="KW-0812">Transmembrane</keyword>
<dbReference type="InterPro" id="IPR018076">
    <property type="entry name" value="T2SS_GspF_dom"/>
</dbReference>
<dbReference type="PANTHER" id="PTHR35007">
    <property type="entry name" value="INTEGRAL MEMBRANE PROTEIN-RELATED"/>
    <property type="match status" value="1"/>
</dbReference>